<proteinExistence type="predicted"/>
<dbReference type="EMBL" id="JABFUD020000004">
    <property type="protein sequence ID" value="KAI5080509.1"/>
    <property type="molecule type" value="Genomic_DNA"/>
</dbReference>
<evidence type="ECO:0000313" key="1">
    <source>
        <dbReference type="EMBL" id="KAI5080509.1"/>
    </source>
</evidence>
<keyword evidence="2" id="KW-1185">Reference proteome</keyword>
<name>A0A9D4V6L6_ADICA</name>
<dbReference type="Proteomes" id="UP000886520">
    <property type="component" value="Chromosome 4"/>
</dbReference>
<protein>
    <submittedName>
        <fullName evidence="1">Uncharacterized protein</fullName>
    </submittedName>
</protein>
<dbReference type="OrthoDB" id="1974301at2759"/>
<accession>A0A9D4V6L6</accession>
<comment type="caution">
    <text evidence="1">The sequence shown here is derived from an EMBL/GenBank/DDBJ whole genome shotgun (WGS) entry which is preliminary data.</text>
</comment>
<dbReference type="AlphaFoldDB" id="A0A9D4V6L6"/>
<sequence length="77" mass="8869">MQEDGTPLREGKECGPCYLYQMLNVYIKKEDVVVQYGDDIGGLALLGSHMGRYFTIMESSEVILDELLKIMKHRERN</sequence>
<organism evidence="1 2">
    <name type="scientific">Adiantum capillus-veneris</name>
    <name type="common">Maidenhair fern</name>
    <dbReference type="NCBI Taxonomy" id="13818"/>
    <lineage>
        <taxon>Eukaryota</taxon>
        <taxon>Viridiplantae</taxon>
        <taxon>Streptophyta</taxon>
        <taxon>Embryophyta</taxon>
        <taxon>Tracheophyta</taxon>
        <taxon>Polypodiopsida</taxon>
        <taxon>Polypodiidae</taxon>
        <taxon>Polypodiales</taxon>
        <taxon>Pteridineae</taxon>
        <taxon>Pteridaceae</taxon>
        <taxon>Vittarioideae</taxon>
        <taxon>Adiantum</taxon>
    </lineage>
</organism>
<evidence type="ECO:0000313" key="2">
    <source>
        <dbReference type="Proteomes" id="UP000886520"/>
    </source>
</evidence>
<gene>
    <name evidence="1" type="ORF">GOP47_0003692</name>
</gene>
<reference evidence="1" key="1">
    <citation type="submission" date="2021-01" db="EMBL/GenBank/DDBJ databases">
        <title>Adiantum capillus-veneris genome.</title>
        <authorList>
            <person name="Fang Y."/>
            <person name="Liao Q."/>
        </authorList>
    </citation>
    <scope>NUCLEOTIDE SEQUENCE</scope>
    <source>
        <strain evidence="1">H3</strain>
        <tissue evidence="1">Leaf</tissue>
    </source>
</reference>